<dbReference type="InterPro" id="IPR036236">
    <property type="entry name" value="Znf_C2H2_sf"/>
</dbReference>
<evidence type="ECO:0000256" key="4">
    <source>
        <dbReference type="ARBA" id="ARBA00022771"/>
    </source>
</evidence>
<dbReference type="Proteomes" id="UP000054845">
    <property type="component" value="Unassembled WGS sequence"/>
</dbReference>
<protein>
    <submittedName>
        <fullName evidence="10">Nucleolus protein</fullName>
    </submittedName>
</protein>
<keyword evidence="6" id="KW-0539">Nucleus</keyword>
<evidence type="ECO:0000256" key="7">
    <source>
        <dbReference type="PROSITE-ProRule" id="PRU01145"/>
    </source>
</evidence>
<feature type="domain" description="G-patch" evidence="9">
    <location>
        <begin position="356"/>
        <end position="405"/>
    </location>
</feature>
<dbReference type="Pfam" id="PF08790">
    <property type="entry name" value="zf-LYAR"/>
    <property type="match status" value="1"/>
</dbReference>
<dbReference type="GO" id="GO:0000122">
    <property type="term" value="P:negative regulation of transcription by RNA polymerase II"/>
    <property type="evidence" value="ECO:0007669"/>
    <property type="project" value="TreeGrafter"/>
</dbReference>
<dbReference type="GO" id="GO:0003677">
    <property type="term" value="F:DNA binding"/>
    <property type="evidence" value="ECO:0007669"/>
    <property type="project" value="InterPro"/>
</dbReference>
<evidence type="ECO:0000256" key="6">
    <source>
        <dbReference type="ARBA" id="ARBA00023242"/>
    </source>
</evidence>
<dbReference type="InterPro" id="IPR039999">
    <property type="entry name" value="LYAR"/>
</dbReference>
<organism evidence="10 11">
    <name type="scientific">Ceraceosorus bombacis</name>
    <dbReference type="NCBI Taxonomy" id="401625"/>
    <lineage>
        <taxon>Eukaryota</taxon>
        <taxon>Fungi</taxon>
        <taxon>Dikarya</taxon>
        <taxon>Basidiomycota</taxon>
        <taxon>Ustilaginomycotina</taxon>
        <taxon>Exobasidiomycetes</taxon>
        <taxon>Ceraceosorales</taxon>
        <taxon>Ceraceosoraceae</taxon>
        <taxon>Ceraceosorus</taxon>
    </lineage>
</organism>
<dbReference type="AlphaFoldDB" id="A0A0P1BDG0"/>
<feature type="region of interest" description="Disordered" evidence="8">
    <location>
        <begin position="63"/>
        <end position="297"/>
    </location>
</feature>
<dbReference type="EMBL" id="CCYA01000232">
    <property type="protein sequence ID" value="CEH13836.1"/>
    <property type="molecule type" value="Genomic_DNA"/>
</dbReference>
<proteinExistence type="predicted"/>
<dbReference type="InterPro" id="IPR014898">
    <property type="entry name" value="Znf_C2H2_LYAR"/>
</dbReference>
<dbReference type="Gene3D" id="3.30.1490.490">
    <property type="match status" value="1"/>
</dbReference>
<keyword evidence="11" id="KW-1185">Reference proteome</keyword>
<keyword evidence="5" id="KW-0862">Zinc</keyword>
<dbReference type="SUPFAM" id="SSF57667">
    <property type="entry name" value="beta-beta-alpha zinc fingers"/>
    <property type="match status" value="2"/>
</dbReference>
<feature type="compositionally biased region" description="Low complexity" evidence="8">
    <location>
        <begin position="100"/>
        <end position="110"/>
    </location>
</feature>
<dbReference type="PANTHER" id="PTHR13100">
    <property type="entry name" value="CELL GROWTH-REGULATING NUCLEOLAR PROTEIN LYAR"/>
    <property type="match status" value="1"/>
</dbReference>
<dbReference type="GO" id="GO:0005730">
    <property type="term" value="C:nucleolus"/>
    <property type="evidence" value="ECO:0007669"/>
    <property type="project" value="TreeGrafter"/>
</dbReference>
<feature type="compositionally biased region" description="Basic and acidic residues" evidence="8">
    <location>
        <begin position="468"/>
        <end position="496"/>
    </location>
</feature>
<evidence type="ECO:0000313" key="10">
    <source>
        <dbReference type="EMBL" id="CEH13836.1"/>
    </source>
</evidence>
<evidence type="ECO:0000256" key="3">
    <source>
        <dbReference type="ARBA" id="ARBA00022737"/>
    </source>
</evidence>
<reference evidence="10 11" key="1">
    <citation type="submission" date="2014-09" db="EMBL/GenBank/DDBJ databases">
        <authorList>
            <person name="Magalhaes I.L.F."/>
            <person name="Oliveira U."/>
            <person name="Santos F.R."/>
            <person name="Vidigal T.H.D.A."/>
            <person name="Brescovit A.D."/>
            <person name="Santos A.J."/>
        </authorList>
    </citation>
    <scope>NUCLEOTIDE SEQUENCE [LARGE SCALE GENOMIC DNA]</scope>
</reference>
<dbReference type="PANTHER" id="PTHR13100:SF10">
    <property type="entry name" value="CELL GROWTH-REGULATING NUCLEOLAR PROTEIN"/>
    <property type="match status" value="1"/>
</dbReference>
<dbReference type="Pfam" id="PF01585">
    <property type="entry name" value="G-patch"/>
    <property type="match status" value="1"/>
</dbReference>
<feature type="region of interest" description="Disordered" evidence="8">
    <location>
        <begin position="441"/>
        <end position="558"/>
    </location>
</feature>
<evidence type="ECO:0000256" key="5">
    <source>
        <dbReference type="ARBA" id="ARBA00022833"/>
    </source>
</evidence>
<dbReference type="PROSITE" id="PS51804">
    <property type="entry name" value="ZF_C2HC_LYAR"/>
    <property type="match status" value="1"/>
</dbReference>
<comment type="subcellular location">
    <subcellularLocation>
        <location evidence="1">Nucleus</location>
    </subcellularLocation>
</comment>
<feature type="compositionally biased region" description="Basic and acidic residues" evidence="8">
    <location>
        <begin position="142"/>
        <end position="176"/>
    </location>
</feature>
<dbReference type="STRING" id="401625.A0A0P1BDG0"/>
<evidence type="ECO:0000259" key="9">
    <source>
        <dbReference type="PROSITE" id="PS50174"/>
    </source>
</evidence>
<sequence>MVSFNCEGCFDVIKKPKLDAHHQRCKAPFTCLDCSTVFNSPQAWKPHTTCISEAEKYERSVYKGNANGKGKGKGKPQPQEQEQRKQGMNPAVIAPEKSGDAPAQADAQPASRAKGSDSTAEPASEVAAASKTTKSPKSKKRKESDSREEVGAEQTADRTKKSKKDKSTESAEEKAARRAAKALSKEAERSGDQLQATSIANARVADEAPTSATARVEAKESKEDKKARKEEKRKRKEEKDAKRANKAHTAQALGEQAGPFANEARVEERSTPGSAILRSLPARPTPGLSSRTDAPPRRLIAVAPSTASASLAPLPAVPSLVAGLSGGSITRISGGRQKQRLVGSASKKNTKWSLNESLPGHKLLSSMGWKAGQGIGSLIEGRQRGPVADSVMLKLDKGGIGAMRAQREAKQGGDEWIASNPAAANDLGDLFARLNQHTFGIQQQQQQLEHEHREAQDKVGGQVKKRKRDETKEERKERKQAEKIAKKAFKKAEKADAACARNSTVEAEGREQMKKNLPIRGAGRREGANEEEPSNSRSLKSKVPARKENGGARPDQRE</sequence>
<feature type="compositionally biased region" description="Basic and acidic residues" evidence="8">
    <location>
        <begin position="545"/>
        <end position="558"/>
    </location>
</feature>
<dbReference type="InterPro" id="IPR000467">
    <property type="entry name" value="G_patch_dom"/>
</dbReference>
<accession>A0A0P1BDG0</accession>
<keyword evidence="3" id="KW-0677">Repeat</keyword>
<name>A0A0P1BDG0_9BASI</name>
<evidence type="ECO:0000313" key="11">
    <source>
        <dbReference type="Proteomes" id="UP000054845"/>
    </source>
</evidence>
<dbReference type="GO" id="GO:0006364">
    <property type="term" value="P:rRNA processing"/>
    <property type="evidence" value="ECO:0007669"/>
    <property type="project" value="TreeGrafter"/>
</dbReference>
<evidence type="ECO:0000256" key="2">
    <source>
        <dbReference type="ARBA" id="ARBA00022723"/>
    </source>
</evidence>
<evidence type="ECO:0000256" key="1">
    <source>
        <dbReference type="ARBA" id="ARBA00004123"/>
    </source>
</evidence>
<dbReference type="OrthoDB" id="21474at2759"/>
<evidence type="ECO:0000256" key="8">
    <source>
        <dbReference type="SAM" id="MobiDB-lite"/>
    </source>
</evidence>
<dbReference type="GO" id="GO:0008270">
    <property type="term" value="F:zinc ion binding"/>
    <property type="evidence" value="ECO:0007669"/>
    <property type="project" value="UniProtKB-KW"/>
</dbReference>
<dbReference type="PROSITE" id="PS50174">
    <property type="entry name" value="G_PATCH"/>
    <property type="match status" value="1"/>
</dbReference>
<keyword evidence="2" id="KW-0479">Metal-binding</keyword>
<keyword evidence="4 7" id="KW-0863">Zinc-finger</keyword>
<feature type="compositionally biased region" description="Basic and acidic residues" evidence="8">
    <location>
        <begin position="216"/>
        <end position="230"/>
    </location>
</feature>
<feature type="compositionally biased region" description="Basic and acidic residues" evidence="8">
    <location>
        <begin position="448"/>
        <end position="457"/>
    </location>
</feature>